<gene>
    <name evidence="4" type="ORF">MKW98_020290</name>
</gene>
<evidence type="ECO:0000256" key="2">
    <source>
        <dbReference type="ARBA" id="ARBA00022729"/>
    </source>
</evidence>
<dbReference type="GO" id="GO:0016020">
    <property type="term" value="C:membrane"/>
    <property type="evidence" value="ECO:0007669"/>
    <property type="project" value="UniProtKB-SubCell"/>
</dbReference>
<comment type="caution">
    <text evidence="4">The sequence shown here is derived from an EMBL/GenBank/DDBJ whole genome shotgun (WGS) entry which is preliminary data.</text>
</comment>
<dbReference type="InterPro" id="IPR025287">
    <property type="entry name" value="WAK_GUB"/>
</dbReference>
<evidence type="ECO:0000259" key="3">
    <source>
        <dbReference type="Pfam" id="PF13947"/>
    </source>
</evidence>
<comment type="subcellular location">
    <subcellularLocation>
        <location evidence="1">Membrane</location>
        <topology evidence="1">Single-pass membrane protein</topology>
    </subcellularLocation>
</comment>
<proteinExistence type="predicted"/>
<keyword evidence="2" id="KW-0732">Signal</keyword>
<dbReference type="AlphaFoldDB" id="A0AAD4XVZ4"/>
<dbReference type="EMBL" id="JAJJMB010002072">
    <property type="protein sequence ID" value="KAI3953095.1"/>
    <property type="molecule type" value="Genomic_DNA"/>
</dbReference>
<dbReference type="PANTHER" id="PTHR33491">
    <property type="entry name" value="OSJNBA0016N04.9 PROTEIN"/>
    <property type="match status" value="1"/>
</dbReference>
<organism evidence="4 5">
    <name type="scientific">Papaver atlanticum</name>
    <dbReference type="NCBI Taxonomy" id="357466"/>
    <lineage>
        <taxon>Eukaryota</taxon>
        <taxon>Viridiplantae</taxon>
        <taxon>Streptophyta</taxon>
        <taxon>Embryophyta</taxon>
        <taxon>Tracheophyta</taxon>
        <taxon>Spermatophyta</taxon>
        <taxon>Magnoliopsida</taxon>
        <taxon>Ranunculales</taxon>
        <taxon>Papaveraceae</taxon>
        <taxon>Papaveroideae</taxon>
        <taxon>Papaver</taxon>
    </lineage>
</organism>
<dbReference type="Pfam" id="PF13947">
    <property type="entry name" value="GUB_WAK_bind"/>
    <property type="match status" value="1"/>
</dbReference>
<evidence type="ECO:0000313" key="4">
    <source>
        <dbReference type="EMBL" id="KAI3953095.1"/>
    </source>
</evidence>
<dbReference type="Proteomes" id="UP001202328">
    <property type="component" value="Unassembled WGS sequence"/>
</dbReference>
<dbReference type="GO" id="GO:0030247">
    <property type="term" value="F:polysaccharide binding"/>
    <property type="evidence" value="ECO:0007669"/>
    <property type="project" value="InterPro"/>
</dbReference>
<keyword evidence="5" id="KW-1185">Reference proteome</keyword>
<evidence type="ECO:0000256" key="1">
    <source>
        <dbReference type="ARBA" id="ARBA00004167"/>
    </source>
</evidence>
<sequence>MPSSLLSVIQRLQAYLFGLRTVLCIRIRCSSKSIGNNDTSSSTKMAKDGCKDRCGDEIIPYPFGMDTSNCYRDISYKITCEKSYRARYPVASLDSSLDRYEVSKITLDYIQINMVAPLTCNTTNFSDIRYRVPFPVSNTLNKLTVLGCNVYGYIKSRTGLAESTGRINNQTSLNSKGKGCKSSCDRSTRILASRCSGDGWCKTEIPKGLTFYSIQTSGIVSNFTDPYAVTLNKTNSTGFTNPCVRAFLIDQEYPGIGDLLQLQIYLKNWSKHSHDTSA</sequence>
<name>A0AAD4XVZ4_9MAGN</name>
<feature type="domain" description="Wall-associated receptor kinase galacturonan-binding" evidence="3">
    <location>
        <begin position="50"/>
        <end position="113"/>
    </location>
</feature>
<reference evidence="4" key="1">
    <citation type="submission" date="2022-04" db="EMBL/GenBank/DDBJ databases">
        <title>A functionally conserved STORR gene fusion in Papaver species that diverged 16.8 million years ago.</title>
        <authorList>
            <person name="Catania T."/>
        </authorList>
    </citation>
    <scope>NUCLEOTIDE SEQUENCE</scope>
    <source>
        <strain evidence="4">S-188037</strain>
    </source>
</reference>
<evidence type="ECO:0000313" key="5">
    <source>
        <dbReference type="Proteomes" id="UP001202328"/>
    </source>
</evidence>
<protein>
    <recommendedName>
        <fullName evidence="3">Wall-associated receptor kinase galacturonan-binding domain-containing protein</fullName>
    </recommendedName>
</protein>
<accession>A0AAD4XVZ4</accession>